<protein>
    <submittedName>
        <fullName evidence="2">Uncharacterized protein</fullName>
    </submittedName>
</protein>
<name>A0A939C4Z0_9ARCH</name>
<evidence type="ECO:0000256" key="1">
    <source>
        <dbReference type="SAM" id="Coils"/>
    </source>
</evidence>
<dbReference type="Proteomes" id="UP000809243">
    <property type="component" value="Unassembled WGS sequence"/>
</dbReference>
<sequence>MDTTIQISKELRQELQGRKFQAKESYESVIWDLIEDTMELSEETKRELAEARKEIKSGKAKSLAQVKKELGL</sequence>
<comment type="caution">
    <text evidence="2">The sequence shown here is derived from an EMBL/GenBank/DDBJ whole genome shotgun (WGS) entry which is preliminary data.</text>
</comment>
<organism evidence="2 3">
    <name type="scientific">Candidatus Iainarchaeum sp</name>
    <dbReference type="NCBI Taxonomy" id="3101447"/>
    <lineage>
        <taxon>Archaea</taxon>
        <taxon>Candidatus Iainarchaeota</taxon>
        <taxon>Candidatus Iainarchaeia</taxon>
        <taxon>Candidatus Iainarchaeales</taxon>
        <taxon>Candidatus Iainarchaeaceae</taxon>
        <taxon>Candidatus Iainarchaeum</taxon>
    </lineage>
</organism>
<dbReference type="AlphaFoldDB" id="A0A939C4Z0"/>
<feature type="coiled-coil region" evidence="1">
    <location>
        <begin position="34"/>
        <end position="61"/>
    </location>
</feature>
<keyword evidence="1" id="KW-0175">Coiled coil</keyword>
<reference evidence="2" key="1">
    <citation type="submission" date="2021-01" db="EMBL/GenBank/DDBJ databases">
        <title>Active Sulfur Cycling in an Early Earth Analoge.</title>
        <authorList>
            <person name="Hahn C.R."/>
            <person name="Youssef N.H."/>
            <person name="Elshahed M."/>
        </authorList>
    </citation>
    <scope>NUCLEOTIDE SEQUENCE</scope>
    <source>
        <strain evidence="2">Zod_Metabat.1151</strain>
    </source>
</reference>
<gene>
    <name evidence="2" type="ORF">JW744_04470</name>
</gene>
<proteinExistence type="predicted"/>
<dbReference type="EMBL" id="JAFGDB010000075">
    <property type="protein sequence ID" value="MBN2067696.1"/>
    <property type="molecule type" value="Genomic_DNA"/>
</dbReference>
<evidence type="ECO:0000313" key="3">
    <source>
        <dbReference type="Proteomes" id="UP000809243"/>
    </source>
</evidence>
<evidence type="ECO:0000313" key="2">
    <source>
        <dbReference type="EMBL" id="MBN2067696.1"/>
    </source>
</evidence>
<accession>A0A939C4Z0</accession>